<evidence type="ECO:0000313" key="4">
    <source>
        <dbReference type="Proteomes" id="UP000008743"/>
    </source>
</evidence>
<keyword evidence="4" id="KW-1185">Reference proteome</keyword>
<keyword evidence="2" id="KW-1133">Transmembrane helix</keyword>
<organism evidence="3 4">
    <name type="scientific">Capsaspora owczarzaki (strain ATCC 30864)</name>
    <dbReference type="NCBI Taxonomy" id="595528"/>
    <lineage>
        <taxon>Eukaryota</taxon>
        <taxon>Filasterea</taxon>
        <taxon>Capsaspora</taxon>
    </lineage>
</organism>
<dbReference type="InParanoid" id="A0A0D2VQ13"/>
<accession>A0A0D2VQ13</accession>
<evidence type="ECO:0000256" key="1">
    <source>
        <dbReference type="SAM" id="MobiDB-lite"/>
    </source>
</evidence>
<keyword evidence="2" id="KW-0812">Transmembrane</keyword>
<sequence>MSKPIPAPRNLRVTGAPSSAPQALPDARPRGSSFQRTKRALSGFFRTTGVAPGGPAAVVVPTGAAIEAEPGTYNNDDDTPSVDQDQPQVDVEAPAAAEVVAPPPKPPKPSKRAPRADASDAAAQSALNTQLTVNPLANTSSRASSNANLHEIPLDVFDPNMKADQFHHKSHRASSTAYPTKSYYLGPSWLPAPLRFEREAARRNRWWLIGALLIGVLLVVAPIAAYYGMNTTSNDQASEVVSNAYASAFSIAPDGSTTVTAASFLAAPSFAPALSSLLGTSAIVFRNVSNIDPDTVLNTFVRDTWITEVASLLPFAVGPLSRSFCGNATLYGLVNTMCCVSVTADPSNLLGLTSKSIISPKDVQTFLSCDFDASWNPSAHLPGLSAALNSRPNSWFNSLQITSAGKFVISTTSASLDGLTIQPGVNIFAHGSILSPPASVTAALTPLLKNPIGSVDFVLHAAFPYNAATDTFTVTDASFDLAFETTDLQFGSNFASGSFSLIANGISTNPTYQVAGSVALKIATESGTPSTVNLAFSADYAANEPVTFTGSLTGAFPVFSNAAWARIDSAIVSGEFTAAPAFALSYLDFAGRATLSVGEFSGSARIYARVEKNGGSYALGVYAPSIQLTNLGNVIASRAPGAVADVVRVLTNGRVIDLSLASADMTIAGSAVKRGLGVTVNGVPLRDAVRSELTSAISSASSRLATTTVGVSAFLPFFAPGSSYVVQVVVPSYDVDSRLRFSNMFFALTVSSSFSTATLNFGGIANVFLPGSQTVVFNVAGSYTSATQVFTATGGLATPWMRPFGLTVLTVQSATATVTLAPSVANIAFSTSLRLEYADARPSVTLSGSYENGKFYIFTDGGVAISPVIPSDVKQFIDADGTVFVYLSTADQSLGGRPVSRGLTMAADNVSLKFGSSPIAQSVQNILGVAIPNPIPSLQITLPVFGSMATGSPRRDLNSALLDAFGNRIDHIWNAKMRLPDLSLWDGKLALRNNTLGASFNAANVASTRFSLGSSLVFSSGGSQFVLVGSADLSRDSTSFTIAGNLPEWNNPLGLSWLRVASTSISATFSSSAPSSNRFDVATRLLFGSSVNVAVRGQIASGGMYLAVYDINAGAVAALVNHAFKNLAPIPNADALQAQLSGLNLGVSISTNPTPQQLVSGGATYEIERGISLLVSLQRSNRNCTVAEQSTRSDCEDPSLTLLRNVLPPQFRQLGFRFGVVLPATVSGGTFKIFIQSERAMALNSRLTLSWVKLAAEFSVLSTRRSADSLVNELALAAQTVGHDLDAPLSPELLHEYHQRLRRAGVTGSLEISTNFRFQADQTTLLSFQVSGKVIADSTGVNVRAVGYMYGTGWRNAFGITGLTLNAASVGIGFGSLCPPCLTYLQLGASLSIGRRQVSFLGAFDLAAYGGFVKASYSGQPLTLIDLLQFINTLKPNTINMNAVPAWVSDLLSLNSLTVQIASSNMVIPDITQITVDNGLVPSSLPMIYVPAGFQLNASMTVLAVDVDIQTSLQLSPLDFRMSLFFSLAKINARVDAFVGLLRNLDDIPIIGDILDIPIVKDIMSFRINSVGIADFSTLGIVTGSQLPSASLSYSFKGETKTLTLSVPRLNLDIMDLIMDNVPLFPNCLVNSMCSNGQKCYHNDNGLWRCGDVASDGKCLNGMFTFYDTGCWPNAFLDQFLDWSQDVGNAITNGLNDAEDGVRDAIDKIGGIFG</sequence>
<feature type="transmembrane region" description="Helical" evidence="2">
    <location>
        <begin position="206"/>
        <end position="229"/>
    </location>
</feature>
<gene>
    <name evidence="3" type="ORF">CAOG_003536</name>
</gene>
<name>A0A0D2VQ13_CAPO3</name>
<reference evidence="4" key="1">
    <citation type="submission" date="2011-02" db="EMBL/GenBank/DDBJ databases">
        <title>The Genome Sequence of Capsaspora owczarzaki ATCC 30864.</title>
        <authorList>
            <person name="Russ C."/>
            <person name="Cuomo C."/>
            <person name="Burger G."/>
            <person name="Gray M.W."/>
            <person name="Holland P.W.H."/>
            <person name="King N."/>
            <person name="Lang F.B.F."/>
            <person name="Roger A.J."/>
            <person name="Ruiz-Trillo I."/>
            <person name="Young S.K."/>
            <person name="Zeng Q."/>
            <person name="Gargeya S."/>
            <person name="Alvarado L."/>
            <person name="Berlin A."/>
            <person name="Chapman S.B."/>
            <person name="Chen Z."/>
            <person name="Freedman E."/>
            <person name="Gellesch M."/>
            <person name="Goldberg J."/>
            <person name="Griggs A."/>
            <person name="Gujja S."/>
            <person name="Heilman E."/>
            <person name="Heiman D."/>
            <person name="Howarth C."/>
            <person name="Mehta T."/>
            <person name="Neiman D."/>
            <person name="Pearson M."/>
            <person name="Roberts A."/>
            <person name="Saif S."/>
            <person name="Shea T."/>
            <person name="Shenoy N."/>
            <person name="Sisk P."/>
            <person name="Stolte C."/>
            <person name="Sykes S."/>
            <person name="White J."/>
            <person name="Yandava C."/>
            <person name="Haas B."/>
            <person name="Nusbaum C."/>
            <person name="Birren B."/>
        </authorList>
    </citation>
    <scope>NUCLEOTIDE SEQUENCE</scope>
    <source>
        <strain evidence="4">ATCC 30864</strain>
    </source>
</reference>
<protein>
    <submittedName>
        <fullName evidence="3">Uncharacterized protein</fullName>
    </submittedName>
</protein>
<evidence type="ECO:0000256" key="2">
    <source>
        <dbReference type="SAM" id="Phobius"/>
    </source>
</evidence>
<dbReference type="EMBL" id="KE346364">
    <property type="protein sequence ID" value="KJE92612.1"/>
    <property type="molecule type" value="Genomic_DNA"/>
</dbReference>
<keyword evidence="2" id="KW-0472">Membrane</keyword>
<proteinExistence type="predicted"/>
<dbReference type="Proteomes" id="UP000008743">
    <property type="component" value="Unassembled WGS sequence"/>
</dbReference>
<feature type="region of interest" description="Disordered" evidence="1">
    <location>
        <begin position="1"/>
        <end position="40"/>
    </location>
</feature>
<evidence type="ECO:0000313" key="3">
    <source>
        <dbReference type="EMBL" id="KJE92612.1"/>
    </source>
</evidence>
<dbReference type="RefSeq" id="XP_004348441.2">
    <property type="nucleotide sequence ID" value="XM_004348391.2"/>
</dbReference>
<feature type="region of interest" description="Disordered" evidence="1">
    <location>
        <begin position="95"/>
        <end position="124"/>
    </location>
</feature>